<dbReference type="InterPro" id="IPR006143">
    <property type="entry name" value="RND_pump_MFP"/>
</dbReference>
<comment type="caution">
    <text evidence="9">The sequence shown here is derived from an EMBL/GenBank/DDBJ whole genome shotgun (WGS) entry which is preliminary data.</text>
</comment>
<evidence type="ECO:0000256" key="2">
    <source>
        <dbReference type="ARBA" id="ARBA00022692"/>
    </source>
</evidence>
<dbReference type="PANTHER" id="PTHR30367">
    <property type="entry name" value="P-HYDROXYBENZOIC ACID EFFLUX PUMP SUBUNIT AAEA-RELATED"/>
    <property type="match status" value="1"/>
</dbReference>
<dbReference type="Gene3D" id="2.40.30.170">
    <property type="match status" value="1"/>
</dbReference>
<feature type="domain" description="p-hydroxybenzoic acid efflux pump subunit AaeA alpha-helical hairpin" evidence="7">
    <location>
        <begin position="77"/>
        <end position="149"/>
    </location>
</feature>
<evidence type="ECO:0000313" key="10">
    <source>
        <dbReference type="Proteomes" id="UP001500074"/>
    </source>
</evidence>
<keyword evidence="5" id="KW-0175">Coiled coil</keyword>
<evidence type="ECO:0000256" key="3">
    <source>
        <dbReference type="ARBA" id="ARBA00022989"/>
    </source>
</evidence>
<dbReference type="EMBL" id="BAABKI010000051">
    <property type="protein sequence ID" value="GAA5179502.1"/>
    <property type="molecule type" value="Genomic_DNA"/>
</dbReference>
<dbReference type="InterPro" id="IPR058634">
    <property type="entry name" value="AaeA-lik-b-barrel"/>
</dbReference>
<keyword evidence="2 6" id="KW-0812">Transmembrane</keyword>
<evidence type="ECO:0000256" key="5">
    <source>
        <dbReference type="SAM" id="Coils"/>
    </source>
</evidence>
<accession>A0ABP9RKF1</accession>
<dbReference type="Gene3D" id="1.10.287.470">
    <property type="entry name" value="Helix hairpin bin"/>
    <property type="match status" value="1"/>
</dbReference>
<dbReference type="InterPro" id="IPR058632">
    <property type="entry name" value="HH_AaeA"/>
</dbReference>
<dbReference type="Pfam" id="PF25878">
    <property type="entry name" value="HH_AAEA_pHBA"/>
    <property type="match status" value="1"/>
</dbReference>
<reference evidence="10" key="1">
    <citation type="journal article" date="2019" name="Int. J. Syst. Evol. Microbiol.">
        <title>The Global Catalogue of Microorganisms (GCM) 10K type strain sequencing project: providing services to taxonomists for standard genome sequencing and annotation.</title>
        <authorList>
            <consortium name="The Broad Institute Genomics Platform"/>
            <consortium name="The Broad Institute Genome Sequencing Center for Infectious Disease"/>
            <person name="Wu L."/>
            <person name="Ma J."/>
        </authorList>
    </citation>
    <scope>NUCLEOTIDE SEQUENCE [LARGE SCALE GENOMIC DNA]</scope>
    <source>
        <strain evidence="10">JCM 18472</strain>
    </source>
</reference>
<evidence type="ECO:0000259" key="8">
    <source>
        <dbReference type="Pfam" id="PF25963"/>
    </source>
</evidence>
<evidence type="ECO:0000313" key="9">
    <source>
        <dbReference type="EMBL" id="GAA5179502.1"/>
    </source>
</evidence>
<protein>
    <submittedName>
        <fullName evidence="9">HlyD family secretion protein</fullName>
    </submittedName>
</protein>
<dbReference type="NCBIfam" id="TIGR01730">
    <property type="entry name" value="RND_mfp"/>
    <property type="match status" value="1"/>
</dbReference>
<feature type="coiled-coil region" evidence="5">
    <location>
        <begin position="100"/>
        <end position="154"/>
    </location>
</feature>
<dbReference type="InterPro" id="IPR050393">
    <property type="entry name" value="MFP_Efflux_Pump"/>
</dbReference>
<keyword evidence="10" id="KW-1185">Reference proteome</keyword>
<proteinExistence type="inferred from homology"/>
<keyword evidence="4 6" id="KW-0472">Membrane</keyword>
<sequence>MRTSLRILITLLIVAIAIAAGLWLWHYYLYTPWTRDGRVRANVITVAADVSGWVDTLAVQDNARVEQGEVLFTINDARFQAALERAQAVVDQRQATLDLKRNEQSRRQRLSRQAISAEDREIARIDTRVAAANLAQAEADLESARIDLQRTVVKAPVTGHILNMHLNAGNYVNAGQGTMALVQADSFYVTGYFEETKMPFIDLGDAAVVTLMSGDTRLRGHVAGIGRGIANTNTSTNSELLPQVQPTFNWVRLAQRIPVRIALDDVPEDVLLSAGMTATVRIVDAAGK</sequence>
<comment type="similarity">
    <text evidence="1">Belongs to the membrane fusion protein (MFP) (TC 8.A.1) family.</text>
</comment>
<evidence type="ECO:0000256" key="4">
    <source>
        <dbReference type="ARBA" id="ARBA00023136"/>
    </source>
</evidence>
<evidence type="ECO:0000256" key="1">
    <source>
        <dbReference type="ARBA" id="ARBA00009477"/>
    </source>
</evidence>
<name>A0ABP9RKF1_9GAMM</name>
<organism evidence="9 10">
    <name type="scientific">Modicisalibacter zincidurans</name>
    <dbReference type="NCBI Taxonomy" id="1178777"/>
    <lineage>
        <taxon>Bacteria</taxon>
        <taxon>Pseudomonadati</taxon>
        <taxon>Pseudomonadota</taxon>
        <taxon>Gammaproteobacteria</taxon>
        <taxon>Oceanospirillales</taxon>
        <taxon>Halomonadaceae</taxon>
        <taxon>Modicisalibacter</taxon>
    </lineage>
</organism>
<dbReference type="SUPFAM" id="SSF111369">
    <property type="entry name" value="HlyD-like secretion proteins"/>
    <property type="match status" value="1"/>
</dbReference>
<evidence type="ECO:0000256" key="6">
    <source>
        <dbReference type="SAM" id="Phobius"/>
    </source>
</evidence>
<keyword evidence="3 6" id="KW-1133">Transmembrane helix</keyword>
<dbReference type="PANTHER" id="PTHR30367:SF12">
    <property type="entry name" value="P-HYDROXYBENZOIC ACID EFFLUX PUMP SUBUNIT AAEA"/>
    <property type="match status" value="1"/>
</dbReference>
<dbReference type="Pfam" id="PF25963">
    <property type="entry name" value="Beta-barrel_AAEA"/>
    <property type="match status" value="1"/>
</dbReference>
<evidence type="ECO:0000259" key="7">
    <source>
        <dbReference type="Pfam" id="PF25878"/>
    </source>
</evidence>
<feature type="domain" description="p-hydroxybenzoic acid efflux pump subunit AaeA-like beta-barrel" evidence="8">
    <location>
        <begin position="186"/>
        <end position="282"/>
    </location>
</feature>
<gene>
    <name evidence="9" type="ORF">GCM10023342_31450</name>
</gene>
<feature type="transmembrane region" description="Helical" evidence="6">
    <location>
        <begin position="7"/>
        <end position="28"/>
    </location>
</feature>
<dbReference type="RefSeq" id="WP_031384005.1">
    <property type="nucleotide sequence ID" value="NZ_BAABKI010000051.1"/>
</dbReference>
<dbReference type="Proteomes" id="UP001500074">
    <property type="component" value="Unassembled WGS sequence"/>
</dbReference>